<keyword evidence="3" id="KW-1185">Reference proteome</keyword>
<dbReference type="EMBL" id="CP133615">
    <property type="protein sequence ID" value="WMV25096.1"/>
    <property type="molecule type" value="Genomic_DNA"/>
</dbReference>
<dbReference type="Gene3D" id="1.10.340.70">
    <property type="match status" value="1"/>
</dbReference>
<name>A0AAF0QKR5_SOLVR</name>
<dbReference type="AlphaFoldDB" id="A0AAF0QKR5"/>
<protein>
    <recommendedName>
        <fullName evidence="1">Integrase zinc-binding domain-containing protein</fullName>
    </recommendedName>
</protein>
<dbReference type="InterPro" id="IPR041588">
    <property type="entry name" value="Integrase_H2C2"/>
</dbReference>
<sequence length="89" mass="10480">MVLKKSFEAFSQEGDGVFRYQGRLCVPNIDDLREQILLEAYSSLNCIHPEAIKMYRDLREVYWWNGIKQDIAEFLAKCPNCQLVKVEHQ</sequence>
<evidence type="ECO:0000313" key="3">
    <source>
        <dbReference type="Proteomes" id="UP001234989"/>
    </source>
</evidence>
<feature type="domain" description="Integrase zinc-binding" evidence="1">
    <location>
        <begin position="31"/>
        <end position="86"/>
    </location>
</feature>
<reference evidence="2" key="1">
    <citation type="submission" date="2023-08" db="EMBL/GenBank/DDBJ databases">
        <title>A de novo genome assembly of Solanum verrucosum Schlechtendal, a Mexican diploid species geographically isolated from the other diploid A-genome species in potato relatives.</title>
        <authorList>
            <person name="Hosaka K."/>
        </authorList>
    </citation>
    <scope>NUCLEOTIDE SEQUENCE</scope>
    <source>
        <tissue evidence="2">Young leaves</tissue>
    </source>
</reference>
<proteinExistence type="predicted"/>
<gene>
    <name evidence="2" type="ORF">MTR67_018481</name>
</gene>
<evidence type="ECO:0000313" key="2">
    <source>
        <dbReference type="EMBL" id="WMV25096.1"/>
    </source>
</evidence>
<dbReference type="Proteomes" id="UP001234989">
    <property type="component" value="Chromosome 4"/>
</dbReference>
<organism evidence="2 3">
    <name type="scientific">Solanum verrucosum</name>
    <dbReference type="NCBI Taxonomy" id="315347"/>
    <lineage>
        <taxon>Eukaryota</taxon>
        <taxon>Viridiplantae</taxon>
        <taxon>Streptophyta</taxon>
        <taxon>Embryophyta</taxon>
        <taxon>Tracheophyta</taxon>
        <taxon>Spermatophyta</taxon>
        <taxon>Magnoliopsida</taxon>
        <taxon>eudicotyledons</taxon>
        <taxon>Gunneridae</taxon>
        <taxon>Pentapetalae</taxon>
        <taxon>asterids</taxon>
        <taxon>lamiids</taxon>
        <taxon>Solanales</taxon>
        <taxon>Solanaceae</taxon>
        <taxon>Solanoideae</taxon>
        <taxon>Solaneae</taxon>
        <taxon>Solanum</taxon>
    </lineage>
</organism>
<dbReference type="Pfam" id="PF17921">
    <property type="entry name" value="Integrase_H2C2"/>
    <property type="match status" value="1"/>
</dbReference>
<accession>A0AAF0QKR5</accession>
<evidence type="ECO:0000259" key="1">
    <source>
        <dbReference type="Pfam" id="PF17921"/>
    </source>
</evidence>